<comment type="caution">
    <text evidence="3">The sequence shown here is derived from an EMBL/GenBank/DDBJ whole genome shotgun (WGS) entry which is preliminary data.</text>
</comment>
<feature type="compositionally biased region" description="Low complexity" evidence="1">
    <location>
        <begin position="45"/>
        <end position="85"/>
    </location>
</feature>
<dbReference type="EMBL" id="JADNYJ010000112">
    <property type="protein sequence ID" value="KAF8883891.1"/>
    <property type="molecule type" value="Genomic_DNA"/>
</dbReference>
<dbReference type="Proteomes" id="UP000724874">
    <property type="component" value="Unassembled WGS sequence"/>
</dbReference>
<keyword evidence="2" id="KW-1133">Transmembrane helix</keyword>
<accession>A0A9P5TJ49</accession>
<feature type="region of interest" description="Disordered" evidence="1">
    <location>
        <begin position="39"/>
        <end position="85"/>
    </location>
</feature>
<protein>
    <submittedName>
        <fullName evidence="3">Uncharacterized protein</fullName>
    </submittedName>
</protein>
<evidence type="ECO:0000256" key="2">
    <source>
        <dbReference type="SAM" id="Phobius"/>
    </source>
</evidence>
<keyword evidence="4" id="KW-1185">Reference proteome</keyword>
<gene>
    <name evidence="3" type="ORF">CPB84DRAFT_1789651</name>
</gene>
<evidence type="ECO:0000313" key="4">
    <source>
        <dbReference type="Proteomes" id="UP000724874"/>
    </source>
</evidence>
<reference evidence="3" key="1">
    <citation type="submission" date="2020-11" db="EMBL/GenBank/DDBJ databases">
        <authorList>
            <consortium name="DOE Joint Genome Institute"/>
            <person name="Ahrendt S."/>
            <person name="Riley R."/>
            <person name="Andreopoulos W."/>
            <person name="LaButti K."/>
            <person name="Pangilinan J."/>
            <person name="Ruiz-duenas F.J."/>
            <person name="Barrasa J.M."/>
            <person name="Sanchez-Garcia M."/>
            <person name="Camarero S."/>
            <person name="Miyauchi S."/>
            <person name="Serrano A."/>
            <person name="Linde D."/>
            <person name="Babiker R."/>
            <person name="Drula E."/>
            <person name="Ayuso-Fernandez I."/>
            <person name="Pacheco R."/>
            <person name="Padilla G."/>
            <person name="Ferreira P."/>
            <person name="Barriuso J."/>
            <person name="Kellner H."/>
            <person name="Castanera R."/>
            <person name="Alfaro M."/>
            <person name="Ramirez L."/>
            <person name="Pisabarro A.G."/>
            <person name="Kuo A."/>
            <person name="Tritt A."/>
            <person name="Lipzen A."/>
            <person name="He G."/>
            <person name="Yan M."/>
            <person name="Ng V."/>
            <person name="Cullen D."/>
            <person name="Martin F."/>
            <person name="Rosso M.-N."/>
            <person name="Henrissat B."/>
            <person name="Hibbett D."/>
            <person name="Martinez A.T."/>
            <person name="Grigoriev I.V."/>
        </authorList>
    </citation>
    <scope>NUCLEOTIDE SEQUENCE</scope>
    <source>
        <strain evidence="3">AH 44721</strain>
    </source>
</reference>
<feature type="transmembrane region" description="Helical" evidence="2">
    <location>
        <begin position="15"/>
        <end position="35"/>
    </location>
</feature>
<organism evidence="3 4">
    <name type="scientific">Gymnopilus junonius</name>
    <name type="common">Spectacular rustgill mushroom</name>
    <name type="synonym">Gymnopilus spectabilis subsp. junonius</name>
    <dbReference type="NCBI Taxonomy" id="109634"/>
    <lineage>
        <taxon>Eukaryota</taxon>
        <taxon>Fungi</taxon>
        <taxon>Dikarya</taxon>
        <taxon>Basidiomycota</taxon>
        <taxon>Agaricomycotina</taxon>
        <taxon>Agaricomycetes</taxon>
        <taxon>Agaricomycetidae</taxon>
        <taxon>Agaricales</taxon>
        <taxon>Agaricineae</taxon>
        <taxon>Hymenogastraceae</taxon>
        <taxon>Gymnopilus</taxon>
    </lineage>
</organism>
<feature type="non-terminal residue" evidence="3">
    <location>
        <position position="228"/>
    </location>
</feature>
<dbReference type="AlphaFoldDB" id="A0A9P5TJ49"/>
<keyword evidence="2" id="KW-0472">Membrane</keyword>
<evidence type="ECO:0000256" key="1">
    <source>
        <dbReference type="SAM" id="MobiDB-lite"/>
    </source>
</evidence>
<feature type="transmembrane region" description="Helical" evidence="2">
    <location>
        <begin position="209"/>
        <end position="227"/>
    </location>
</feature>
<feature type="transmembrane region" description="Helical" evidence="2">
    <location>
        <begin position="178"/>
        <end position="203"/>
    </location>
</feature>
<keyword evidence="2" id="KW-0812">Transmembrane</keyword>
<sequence length="228" mass="24383">MTSQLHPFWSTKRGIFLVLLIIAAIVGVIVGGVIGGRNARGGNLSGSTPRSSTTRRASTATSSESTSSSGGAVTPSTSHTTATSTAVPSNTISYSKALLSNVNPCSSTNTLSSSTSKTVILTSFITAAAICNQERFHFLSSSFLPVASSTCKITTTYPPDFRLPLSTIRPAFPFGFFWWYYLTVAFLRLSLSLPLLGLMGFSLGIHNPVPLEFFPLGFTVQGLYFFLW</sequence>
<name>A0A9P5TJ49_GYMJU</name>
<evidence type="ECO:0000313" key="3">
    <source>
        <dbReference type="EMBL" id="KAF8883891.1"/>
    </source>
</evidence>
<proteinExistence type="predicted"/>